<dbReference type="PANTHER" id="PTHR46577">
    <property type="entry name" value="HTH-TYPE TRANSCRIPTIONAL REGULATORY PROTEIN GABR"/>
    <property type="match status" value="1"/>
</dbReference>
<dbReference type="Gene3D" id="3.40.640.10">
    <property type="entry name" value="Type I PLP-dependent aspartate aminotransferase-like (Major domain)"/>
    <property type="match status" value="1"/>
</dbReference>
<dbReference type="PROSITE" id="PS50949">
    <property type="entry name" value="HTH_GNTR"/>
    <property type="match status" value="1"/>
</dbReference>
<dbReference type="GO" id="GO:0003677">
    <property type="term" value="F:DNA binding"/>
    <property type="evidence" value="ECO:0007669"/>
    <property type="project" value="UniProtKB-KW"/>
</dbReference>
<evidence type="ECO:0000313" key="9">
    <source>
        <dbReference type="EMBL" id="KAB0266873.1"/>
    </source>
</evidence>
<dbReference type="SUPFAM" id="SSF53383">
    <property type="entry name" value="PLP-dependent transferases"/>
    <property type="match status" value="1"/>
</dbReference>
<dbReference type="Pfam" id="PF00392">
    <property type="entry name" value="GntR"/>
    <property type="match status" value="1"/>
</dbReference>
<dbReference type="AlphaFoldDB" id="A0A5N3PB01"/>
<keyword evidence="5" id="KW-0238">DNA-binding</keyword>
<keyword evidence="4" id="KW-0805">Transcription regulation</keyword>
<evidence type="ECO:0000256" key="3">
    <source>
        <dbReference type="ARBA" id="ARBA00022898"/>
    </source>
</evidence>
<dbReference type="CDD" id="cd07377">
    <property type="entry name" value="WHTH_GntR"/>
    <property type="match status" value="1"/>
</dbReference>
<evidence type="ECO:0000259" key="8">
    <source>
        <dbReference type="PROSITE" id="PS50949"/>
    </source>
</evidence>
<comment type="caution">
    <text evidence="9">The sequence shown here is derived from an EMBL/GenBank/DDBJ whole genome shotgun (WGS) entry which is preliminary data.</text>
</comment>
<dbReference type="GO" id="GO:0030170">
    <property type="term" value="F:pyridoxal phosphate binding"/>
    <property type="evidence" value="ECO:0007669"/>
    <property type="project" value="InterPro"/>
</dbReference>
<dbReference type="GO" id="GO:0008483">
    <property type="term" value="F:transaminase activity"/>
    <property type="evidence" value="ECO:0007669"/>
    <property type="project" value="UniProtKB-KW"/>
</dbReference>
<dbReference type="InterPro" id="IPR015421">
    <property type="entry name" value="PyrdxlP-dep_Trfase_major"/>
</dbReference>
<keyword evidence="9" id="KW-0032">Aminotransferase</keyword>
<evidence type="ECO:0000256" key="7">
    <source>
        <dbReference type="ARBA" id="ARBA00031658"/>
    </source>
</evidence>
<dbReference type="Pfam" id="PF00155">
    <property type="entry name" value="Aminotran_1_2"/>
    <property type="match status" value="1"/>
</dbReference>
<keyword evidence="3" id="KW-0663">Pyridoxal phosphate</keyword>
<comment type="similarity">
    <text evidence="1">In the C-terminal section; belongs to the class-I pyridoxal-phosphate-dependent aminotransferase family.</text>
</comment>
<name>A0A5N3PB01_9HYPH</name>
<dbReference type="InterPro" id="IPR036388">
    <property type="entry name" value="WH-like_DNA-bd_sf"/>
</dbReference>
<evidence type="ECO:0000313" key="10">
    <source>
        <dbReference type="Proteomes" id="UP000325684"/>
    </source>
</evidence>
<sequence>MTKRSGGALLQALTIDRSSRIPIGTQLCCALRELILSSAIEPGQRLPSSRTLANDLDISRTTAIGVYEQLATERLITSRVGAGAYVSEELTASRPIPADPEPSAAAARQSTRLARLMAGASEQFFQRLSHPVEPRAFTTGMPAFDEFPMAVWARLSAKYWREPRNIVLGYPEAGGSMVLRGAIAAHLRTNRGVICRAEEIFIVNGAQEAFHRIGNTLIDPGDKVWFENPGAIGARNALISCGARLVPLSIDSDGIDVAEGLRMAPNFRLAFVTPSHQHPLGVNMSLTRRFELLRAAERAGAWIIEDDYDGDFYYSGRPLPTLKSIDAAGRVIYVGTFSKSLFPALRLGYVVVPPELVGIFNRIAGAILNGAPANLQAIVANFIQEGHFASHVRRMRKIYAERHDIFVEAAQRRLSGLLDVKVTNTGLQTVGVLPHGVDEVEVATRAEARGITVAPIGRFCIDPISTKGLVLGFSGIRPRQIAPGIEILGEVLESLSGKTVVNG</sequence>
<protein>
    <recommendedName>
        <fullName evidence="2">8-amino-7-oxononanoate synthase</fullName>
    </recommendedName>
    <alternativeName>
        <fullName evidence="7">Alpha-oxoamine synthase</fullName>
    </alternativeName>
</protein>
<dbReference type="Gene3D" id="1.10.10.10">
    <property type="entry name" value="Winged helix-like DNA-binding domain superfamily/Winged helix DNA-binding domain"/>
    <property type="match status" value="1"/>
</dbReference>
<dbReference type="OrthoDB" id="9808770at2"/>
<dbReference type="GO" id="GO:0003700">
    <property type="term" value="F:DNA-binding transcription factor activity"/>
    <property type="evidence" value="ECO:0007669"/>
    <property type="project" value="InterPro"/>
</dbReference>
<evidence type="ECO:0000256" key="5">
    <source>
        <dbReference type="ARBA" id="ARBA00023125"/>
    </source>
</evidence>
<dbReference type="CDD" id="cd00609">
    <property type="entry name" value="AAT_like"/>
    <property type="match status" value="1"/>
</dbReference>
<feature type="domain" description="HTH gntR-type" evidence="8">
    <location>
        <begin position="21"/>
        <end position="89"/>
    </location>
</feature>
<dbReference type="SMART" id="SM00345">
    <property type="entry name" value="HTH_GNTR"/>
    <property type="match status" value="1"/>
</dbReference>
<evidence type="ECO:0000256" key="1">
    <source>
        <dbReference type="ARBA" id="ARBA00005384"/>
    </source>
</evidence>
<keyword evidence="6" id="KW-0804">Transcription</keyword>
<reference evidence="9 10" key="1">
    <citation type="journal article" date="2019" name="Microorganisms">
        <title>Genome Insights into the Novel Species Microvirga brassicacearum, a Rapeseed Endophyte with Biotechnological Potential.</title>
        <authorList>
            <person name="Jimenez-Gomez A."/>
            <person name="Saati-Santamaria Z."/>
            <person name="Igual J.M."/>
            <person name="Rivas R."/>
            <person name="Mateos P.F."/>
            <person name="Garcia-Fraile P."/>
        </authorList>
    </citation>
    <scope>NUCLEOTIDE SEQUENCE [LARGE SCALE GENOMIC DNA]</scope>
    <source>
        <strain evidence="9 10">CDVBN77</strain>
    </source>
</reference>
<gene>
    <name evidence="9" type="ORF">FEZ63_12360</name>
</gene>
<evidence type="ECO:0000256" key="6">
    <source>
        <dbReference type="ARBA" id="ARBA00023163"/>
    </source>
</evidence>
<dbReference type="InterPro" id="IPR004839">
    <property type="entry name" value="Aminotransferase_I/II_large"/>
</dbReference>
<accession>A0A5N3PB01</accession>
<evidence type="ECO:0000256" key="2">
    <source>
        <dbReference type="ARBA" id="ARBA00016004"/>
    </source>
</evidence>
<keyword evidence="9" id="KW-0808">Transferase</keyword>
<dbReference type="Proteomes" id="UP000325684">
    <property type="component" value="Unassembled WGS sequence"/>
</dbReference>
<dbReference type="InterPro" id="IPR051446">
    <property type="entry name" value="HTH_trans_reg/aminotransferase"/>
</dbReference>
<dbReference type="EMBL" id="VCMV01000015">
    <property type="protein sequence ID" value="KAB0266873.1"/>
    <property type="molecule type" value="Genomic_DNA"/>
</dbReference>
<dbReference type="RefSeq" id="WP_150944815.1">
    <property type="nucleotide sequence ID" value="NZ_VCMV01000015.1"/>
</dbReference>
<dbReference type="InterPro" id="IPR015424">
    <property type="entry name" value="PyrdxlP-dep_Trfase"/>
</dbReference>
<dbReference type="InterPro" id="IPR000524">
    <property type="entry name" value="Tscrpt_reg_HTH_GntR"/>
</dbReference>
<evidence type="ECO:0000256" key="4">
    <source>
        <dbReference type="ARBA" id="ARBA00023015"/>
    </source>
</evidence>
<proteinExistence type="inferred from homology"/>
<dbReference type="InterPro" id="IPR036390">
    <property type="entry name" value="WH_DNA-bd_sf"/>
</dbReference>
<dbReference type="PANTHER" id="PTHR46577:SF1">
    <property type="entry name" value="HTH-TYPE TRANSCRIPTIONAL REGULATORY PROTEIN GABR"/>
    <property type="match status" value="1"/>
</dbReference>
<dbReference type="SUPFAM" id="SSF46785">
    <property type="entry name" value="Winged helix' DNA-binding domain"/>
    <property type="match status" value="1"/>
</dbReference>
<organism evidence="9 10">
    <name type="scientific">Microvirga brassicacearum</name>
    <dbReference type="NCBI Taxonomy" id="2580413"/>
    <lineage>
        <taxon>Bacteria</taxon>
        <taxon>Pseudomonadati</taxon>
        <taxon>Pseudomonadota</taxon>
        <taxon>Alphaproteobacteria</taxon>
        <taxon>Hyphomicrobiales</taxon>
        <taxon>Methylobacteriaceae</taxon>
        <taxon>Microvirga</taxon>
    </lineage>
</organism>
<keyword evidence="10" id="KW-1185">Reference proteome</keyword>